<name>A0A504Y767_FASGI</name>
<protein>
    <submittedName>
        <fullName evidence="7">Thioredoxin</fullName>
    </submittedName>
</protein>
<dbReference type="PRINTS" id="PR00421">
    <property type="entry name" value="THIOREDOXIN"/>
</dbReference>
<dbReference type="CDD" id="cd02947">
    <property type="entry name" value="TRX_family"/>
    <property type="match status" value="1"/>
</dbReference>
<dbReference type="PROSITE" id="PS51352">
    <property type="entry name" value="THIOREDOXIN_2"/>
    <property type="match status" value="1"/>
</dbReference>
<dbReference type="GO" id="GO:0015035">
    <property type="term" value="F:protein-disulfide reductase activity"/>
    <property type="evidence" value="ECO:0007669"/>
    <property type="project" value="InterPro"/>
</dbReference>
<organism evidence="7 8">
    <name type="scientific">Fasciola gigantica</name>
    <name type="common">Giant liver fluke</name>
    <dbReference type="NCBI Taxonomy" id="46835"/>
    <lineage>
        <taxon>Eukaryota</taxon>
        <taxon>Metazoa</taxon>
        <taxon>Spiralia</taxon>
        <taxon>Lophotrochozoa</taxon>
        <taxon>Platyhelminthes</taxon>
        <taxon>Trematoda</taxon>
        <taxon>Digenea</taxon>
        <taxon>Plagiorchiida</taxon>
        <taxon>Echinostomata</taxon>
        <taxon>Echinostomatoidea</taxon>
        <taxon>Fasciolidae</taxon>
        <taxon>Fasciola</taxon>
    </lineage>
</organism>
<dbReference type="InterPro" id="IPR013766">
    <property type="entry name" value="Thioredoxin_domain"/>
</dbReference>
<sequence>MALLIRCVLISRKKFEITFNFLLSEMPIQPVAIRFINSVWRTSRISQFHLHHLSSTRPECGITNIQDAVDFQNRVLKNSAPVLVDFHATWCTPCKLLGPRLEAVMQTHMKSVLLARVDIDKNDELAAKYEISAVPTVIAMKNGQEISRFTGLKEKEFIEKVIASLTV</sequence>
<feature type="domain" description="Thioredoxin" evidence="6">
    <location>
        <begin position="51"/>
        <end position="167"/>
    </location>
</feature>
<evidence type="ECO:0000259" key="6">
    <source>
        <dbReference type="PROSITE" id="PS51352"/>
    </source>
</evidence>
<evidence type="ECO:0000256" key="4">
    <source>
        <dbReference type="ARBA" id="ARBA00023157"/>
    </source>
</evidence>
<dbReference type="AlphaFoldDB" id="A0A504Y767"/>
<dbReference type="Gene3D" id="3.40.30.10">
    <property type="entry name" value="Glutaredoxin"/>
    <property type="match status" value="1"/>
</dbReference>
<gene>
    <name evidence="7" type="ORF">FGIG_00881</name>
</gene>
<evidence type="ECO:0000256" key="5">
    <source>
        <dbReference type="ARBA" id="ARBA00023284"/>
    </source>
</evidence>
<evidence type="ECO:0000256" key="2">
    <source>
        <dbReference type="ARBA" id="ARBA00022448"/>
    </source>
</evidence>
<evidence type="ECO:0000313" key="7">
    <source>
        <dbReference type="EMBL" id="TPP57332.1"/>
    </source>
</evidence>
<evidence type="ECO:0000256" key="3">
    <source>
        <dbReference type="ARBA" id="ARBA00022982"/>
    </source>
</evidence>
<reference evidence="7 8" key="1">
    <citation type="submission" date="2019-04" db="EMBL/GenBank/DDBJ databases">
        <title>Annotation for the trematode Fasciola gigantica.</title>
        <authorList>
            <person name="Choi Y.-J."/>
        </authorList>
    </citation>
    <scope>NUCLEOTIDE SEQUENCE [LARGE SCALE GENOMIC DNA]</scope>
    <source>
        <strain evidence="7">Uganda_cow_1</strain>
    </source>
</reference>
<evidence type="ECO:0000256" key="1">
    <source>
        <dbReference type="ARBA" id="ARBA00008987"/>
    </source>
</evidence>
<dbReference type="FunFam" id="3.40.30.10:FF:000001">
    <property type="entry name" value="Thioredoxin"/>
    <property type="match status" value="1"/>
</dbReference>
<dbReference type="InterPro" id="IPR036249">
    <property type="entry name" value="Thioredoxin-like_sf"/>
</dbReference>
<keyword evidence="3" id="KW-0249">Electron transport</keyword>
<dbReference type="NCBIfam" id="TIGR01068">
    <property type="entry name" value="thioredoxin"/>
    <property type="match status" value="1"/>
</dbReference>
<keyword evidence="5" id="KW-0676">Redox-active center</keyword>
<dbReference type="PANTHER" id="PTHR43601:SF3">
    <property type="entry name" value="THIOREDOXIN, MITOCHONDRIAL"/>
    <property type="match status" value="1"/>
</dbReference>
<keyword evidence="4" id="KW-1015">Disulfide bond</keyword>
<proteinExistence type="inferred from homology"/>
<dbReference type="PANTHER" id="PTHR43601">
    <property type="entry name" value="THIOREDOXIN, MITOCHONDRIAL"/>
    <property type="match status" value="1"/>
</dbReference>
<dbReference type="SUPFAM" id="SSF52833">
    <property type="entry name" value="Thioredoxin-like"/>
    <property type="match status" value="1"/>
</dbReference>
<dbReference type="GO" id="GO:0045454">
    <property type="term" value="P:cell redox homeostasis"/>
    <property type="evidence" value="ECO:0007669"/>
    <property type="project" value="TreeGrafter"/>
</dbReference>
<dbReference type="Proteomes" id="UP000316759">
    <property type="component" value="Unassembled WGS sequence"/>
</dbReference>
<dbReference type="STRING" id="46835.A0A504Y767"/>
<dbReference type="InterPro" id="IPR017937">
    <property type="entry name" value="Thioredoxin_CS"/>
</dbReference>
<dbReference type="Pfam" id="PF00085">
    <property type="entry name" value="Thioredoxin"/>
    <property type="match status" value="1"/>
</dbReference>
<evidence type="ECO:0000313" key="8">
    <source>
        <dbReference type="Proteomes" id="UP000316759"/>
    </source>
</evidence>
<comment type="similarity">
    <text evidence="1">Belongs to the thioredoxin family.</text>
</comment>
<dbReference type="InterPro" id="IPR005746">
    <property type="entry name" value="Thioredoxin"/>
</dbReference>
<dbReference type="GO" id="GO:0005739">
    <property type="term" value="C:mitochondrion"/>
    <property type="evidence" value="ECO:0007669"/>
    <property type="project" value="TreeGrafter"/>
</dbReference>
<accession>A0A504Y767</accession>
<keyword evidence="2" id="KW-0813">Transport</keyword>
<keyword evidence="8" id="KW-1185">Reference proteome</keyword>
<dbReference type="OrthoDB" id="19690at2759"/>
<dbReference type="PROSITE" id="PS00194">
    <property type="entry name" value="THIOREDOXIN_1"/>
    <property type="match status" value="1"/>
</dbReference>
<dbReference type="EMBL" id="SUNJ01013352">
    <property type="protein sequence ID" value="TPP57332.1"/>
    <property type="molecule type" value="Genomic_DNA"/>
</dbReference>
<comment type="caution">
    <text evidence="7">The sequence shown here is derived from an EMBL/GenBank/DDBJ whole genome shotgun (WGS) entry which is preliminary data.</text>
</comment>